<sequence>MRKEKLPTIRRIGFSLLLLGAGYMLGSNGTFQLATSVAQPPLNADIDNNNQAVDLANETVQQIQGANATMGQAMESLRIEGKYNPATTGMNPYLILTGGGDAIADLEAGIGVDPITFAELYAGMALREVGDEITRDEQNRLLYKNKLIRMYSVDRMKKRYETYQAILSKRVLP</sequence>
<accession>A0A5C5XCJ2</accession>
<dbReference type="AlphaFoldDB" id="A0A5C5XCJ2"/>
<gene>
    <name evidence="1" type="ORF">Pan54_10430</name>
</gene>
<comment type="caution">
    <text evidence="1">The sequence shown here is derived from an EMBL/GenBank/DDBJ whole genome shotgun (WGS) entry which is preliminary data.</text>
</comment>
<dbReference type="RefSeq" id="WP_146502469.1">
    <property type="nucleotide sequence ID" value="NZ_SJPG01000001.1"/>
</dbReference>
<evidence type="ECO:0000313" key="1">
    <source>
        <dbReference type="EMBL" id="TWT60329.1"/>
    </source>
</evidence>
<dbReference type="OrthoDB" id="215220at2"/>
<proteinExistence type="predicted"/>
<keyword evidence="2" id="KW-1185">Reference proteome</keyword>
<reference evidence="1 2" key="1">
    <citation type="submission" date="2019-02" db="EMBL/GenBank/DDBJ databases">
        <title>Deep-cultivation of Planctomycetes and their phenomic and genomic characterization uncovers novel biology.</title>
        <authorList>
            <person name="Wiegand S."/>
            <person name="Jogler M."/>
            <person name="Boedeker C."/>
            <person name="Pinto D."/>
            <person name="Vollmers J."/>
            <person name="Rivas-Marin E."/>
            <person name="Kohn T."/>
            <person name="Peeters S.H."/>
            <person name="Heuer A."/>
            <person name="Rast P."/>
            <person name="Oberbeckmann S."/>
            <person name="Bunk B."/>
            <person name="Jeske O."/>
            <person name="Meyerdierks A."/>
            <person name="Storesund J.E."/>
            <person name="Kallscheuer N."/>
            <person name="Luecker S."/>
            <person name="Lage O.M."/>
            <person name="Pohl T."/>
            <person name="Merkel B.J."/>
            <person name="Hornburger P."/>
            <person name="Mueller R.-W."/>
            <person name="Bruemmer F."/>
            <person name="Labrenz M."/>
            <person name="Spormann A.M."/>
            <person name="Op Den Camp H."/>
            <person name="Overmann J."/>
            <person name="Amann R."/>
            <person name="Jetten M.S.M."/>
            <person name="Mascher T."/>
            <person name="Medema M.H."/>
            <person name="Devos D.P."/>
            <person name="Kaster A.-K."/>
            <person name="Ovreas L."/>
            <person name="Rohde M."/>
            <person name="Galperin M.Y."/>
            <person name="Jogler C."/>
        </authorList>
    </citation>
    <scope>NUCLEOTIDE SEQUENCE [LARGE SCALE GENOMIC DNA]</scope>
    <source>
        <strain evidence="1 2">Pan54</strain>
    </source>
</reference>
<organism evidence="1 2">
    <name type="scientific">Rubinisphaera italica</name>
    <dbReference type="NCBI Taxonomy" id="2527969"/>
    <lineage>
        <taxon>Bacteria</taxon>
        <taxon>Pseudomonadati</taxon>
        <taxon>Planctomycetota</taxon>
        <taxon>Planctomycetia</taxon>
        <taxon>Planctomycetales</taxon>
        <taxon>Planctomycetaceae</taxon>
        <taxon>Rubinisphaera</taxon>
    </lineage>
</organism>
<protein>
    <submittedName>
        <fullName evidence="1">Uncharacterized protein</fullName>
    </submittedName>
</protein>
<name>A0A5C5XCJ2_9PLAN</name>
<evidence type="ECO:0000313" key="2">
    <source>
        <dbReference type="Proteomes" id="UP000316095"/>
    </source>
</evidence>
<dbReference type="Proteomes" id="UP000316095">
    <property type="component" value="Unassembled WGS sequence"/>
</dbReference>
<dbReference type="EMBL" id="SJPG01000001">
    <property type="protein sequence ID" value="TWT60329.1"/>
    <property type="molecule type" value="Genomic_DNA"/>
</dbReference>